<dbReference type="Pfam" id="PF00571">
    <property type="entry name" value="CBS"/>
    <property type="match status" value="2"/>
</dbReference>
<dbReference type="InterPro" id="IPR046342">
    <property type="entry name" value="CBS_dom_sf"/>
</dbReference>
<dbReference type="PANTHER" id="PTHR43080">
    <property type="entry name" value="CBS DOMAIN-CONTAINING PROTEIN CBSX3, MITOCHONDRIAL"/>
    <property type="match status" value="1"/>
</dbReference>
<organism evidence="4 5">
    <name type="scientific">Thermomonas brevis</name>
    <dbReference type="NCBI Taxonomy" id="215691"/>
    <lineage>
        <taxon>Bacteria</taxon>
        <taxon>Pseudomonadati</taxon>
        <taxon>Pseudomonadota</taxon>
        <taxon>Gammaproteobacteria</taxon>
        <taxon>Lysobacterales</taxon>
        <taxon>Lysobacteraceae</taxon>
        <taxon>Thermomonas</taxon>
    </lineage>
</organism>
<reference evidence="4 5" key="1">
    <citation type="submission" date="2020-08" db="EMBL/GenBank/DDBJ databases">
        <title>Genome sequence of Thermomonas brevis KACC 16975T.</title>
        <authorList>
            <person name="Hyun D.-W."/>
            <person name="Bae J.-W."/>
        </authorList>
    </citation>
    <scope>NUCLEOTIDE SEQUENCE [LARGE SCALE GENOMIC DNA]</scope>
    <source>
        <strain evidence="4 5">KACC 16975</strain>
    </source>
</reference>
<dbReference type="SUPFAM" id="SSF54631">
    <property type="entry name" value="CBS-domain pair"/>
    <property type="match status" value="1"/>
</dbReference>
<keyword evidence="5" id="KW-1185">Reference proteome</keyword>
<gene>
    <name evidence="4" type="ORF">H9L17_13605</name>
</gene>
<keyword evidence="1 2" id="KW-0129">CBS domain</keyword>
<evidence type="ECO:0000313" key="4">
    <source>
        <dbReference type="EMBL" id="QNN46194.1"/>
    </source>
</evidence>
<dbReference type="AlphaFoldDB" id="A0A7G9QS69"/>
<name>A0A7G9QS69_9GAMM</name>
<dbReference type="InterPro" id="IPR000644">
    <property type="entry name" value="CBS_dom"/>
</dbReference>
<dbReference type="PROSITE" id="PS51371">
    <property type="entry name" value="CBS"/>
    <property type="match status" value="2"/>
</dbReference>
<feature type="domain" description="CBS" evidence="3">
    <location>
        <begin position="74"/>
        <end position="131"/>
    </location>
</feature>
<dbReference type="Proteomes" id="UP000515977">
    <property type="component" value="Chromosome"/>
</dbReference>
<dbReference type="KEGG" id="tbv:H9L17_13605"/>
<dbReference type="InterPro" id="IPR051257">
    <property type="entry name" value="Diverse_CBS-Domain"/>
</dbReference>
<accession>A0A7G9QS69</accession>
<evidence type="ECO:0000259" key="3">
    <source>
        <dbReference type="PROSITE" id="PS51371"/>
    </source>
</evidence>
<dbReference type="SMART" id="SM00116">
    <property type="entry name" value="CBS"/>
    <property type="match status" value="2"/>
</dbReference>
<protein>
    <submittedName>
        <fullName evidence="4">CBS domain-containing protein</fullName>
    </submittedName>
</protein>
<evidence type="ECO:0000256" key="1">
    <source>
        <dbReference type="ARBA" id="ARBA00023122"/>
    </source>
</evidence>
<evidence type="ECO:0000313" key="5">
    <source>
        <dbReference type="Proteomes" id="UP000515977"/>
    </source>
</evidence>
<dbReference type="EMBL" id="CP060711">
    <property type="protein sequence ID" value="QNN46194.1"/>
    <property type="molecule type" value="Genomic_DNA"/>
</dbReference>
<dbReference type="Gene3D" id="3.10.580.10">
    <property type="entry name" value="CBS-domain"/>
    <property type="match status" value="1"/>
</dbReference>
<dbReference type="RefSeq" id="WP_187569956.1">
    <property type="nucleotide sequence ID" value="NZ_CP060711.1"/>
</dbReference>
<feature type="domain" description="CBS" evidence="3">
    <location>
        <begin position="8"/>
        <end position="66"/>
    </location>
</feature>
<sequence length="143" mass="15028">MQTVSSVMTPNPACCRIDTPLHAVARLMIDHDCGGIPVVDMDGKPLGFVTDRDVAVRIVAAGRFDQNTVAGDAMSAPCKTVNADSSLYDCTNLMEIEKIRRVAIVDGDGRLSGIVSIADLARAGKDAATAEVVTHVSKPGLPH</sequence>
<dbReference type="PANTHER" id="PTHR43080:SF2">
    <property type="entry name" value="CBS DOMAIN-CONTAINING PROTEIN"/>
    <property type="match status" value="1"/>
</dbReference>
<evidence type="ECO:0000256" key="2">
    <source>
        <dbReference type="PROSITE-ProRule" id="PRU00703"/>
    </source>
</evidence>
<proteinExistence type="predicted"/>